<evidence type="ECO:0000313" key="3">
    <source>
        <dbReference type="EMBL" id="SVA67236.1"/>
    </source>
</evidence>
<sequence>MKKTILTLVATLALPALGANYTVVPNWAKVPTGEKQIGNMHGDVAVSSTGEVYVSVQGGSKSGVQVYSAKGKYLRNVPGAPTDFHGFVIRKLDDGEHIYGPRLGGQNILKLTLEGKVKLNIPASAIPNEHKNGNRVRLTAMDVAPNGDLFVVDGYSSDKIHHFDKTGKYIKSFGGKKEFGTKTLHKICIDTRYDPPRILGADREGLRLIHVSLEGKFLGVYAKDVLRPAAVAVHGDLAVTGEIKGRATLYDKSGKVVAQLGHNTKPGETATNRLAPAKWRPGFFSAPHGVAFNAAGDLFVAEYTVFGRIHRFNIKK</sequence>
<protein>
    <recommendedName>
        <fullName evidence="4">Peptidylamidoglycolate lyase</fullName>
    </recommendedName>
</protein>
<name>A0A381XR24_9ZZZZ</name>
<organism evidence="3">
    <name type="scientific">marine metagenome</name>
    <dbReference type="NCBI Taxonomy" id="408172"/>
    <lineage>
        <taxon>unclassified sequences</taxon>
        <taxon>metagenomes</taxon>
        <taxon>ecological metagenomes</taxon>
    </lineage>
</organism>
<dbReference type="PANTHER" id="PTHR10680:SF38">
    <property type="entry name" value="BLL1368 PROTEIN"/>
    <property type="match status" value="1"/>
</dbReference>
<dbReference type="Gene3D" id="2.120.10.30">
    <property type="entry name" value="TolB, C-terminal domain"/>
    <property type="match status" value="1"/>
</dbReference>
<dbReference type="PANTHER" id="PTHR10680">
    <property type="entry name" value="PEPTIDYL-GLYCINE ALPHA-AMIDATING MONOOXYGENASE"/>
    <property type="match status" value="1"/>
</dbReference>
<keyword evidence="1" id="KW-0732">Signal</keyword>
<dbReference type="InterPro" id="IPR011042">
    <property type="entry name" value="6-blade_b-propeller_TolB-like"/>
</dbReference>
<reference evidence="3" key="1">
    <citation type="submission" date="2018-05" db="EMBL/GenBank/DDBJ databases">
        <authorList>
            <person name="Lanie J.A."/>
            <person name="Ng W.-L."/>
            <person name="Kazmierczak K.M."/>
            <person name="Andrzejewski T.M."/>
            <person name="Davidsen T.M."/>
            <person name="Wayne K.J."/>
            <person name="Tettelin H."/>
            <person name="Glass J.I."/>
            <person name="Rusch D."/>
            <person name="Podicherti R."/>
            <person name="Tsui H.-C.T."/>
            <person name="Winkler M.E."/>
        </authorList>
    </citation>
    <scope>NUCLEOTIDE SEQUENCE</scope>
</reference>
<dbReference type="SUPFAM" id="SSF63829">
    <property type="entry name" value="Calcium-dependent phosphotriesterase"/>
    <property type="match status" value="1"/>
</dbReference>
<evidence type="ECO:0008006" key="4">
    <source>
        <dbReference type="Google" id="ProtNLM"/>
    </source>
</evidence>
<accession>A0A381XR24</accession>
<keyword evidence="2" id="KW-0325">Glycoprotein</keyword>
<evidence type="ECO:0000256" key="1">
    <source>
        <dbReference type="ARBA" id="ARBA00022729"/>
    </source>
</evidence>
<evidence type="ECO:0000256" key="2">
    <source>
        <dbReference type="ARBA" id="ARBA00023180"/>
    </source>
</evidence>
<dbReference type="EMBL" id="UINC01016077">
    <property type="protein sequence ID" value="SVA67236.1"/>
    <property type="molecule type" value="Genomic_DNA"/>
</dbReference>
<dbReference type="AlphaFoldDB" id="A0A381XR24"/>
<proteinExistence type="predicted"/>
<gene>
    <name evidence="3" type="ORF">METZ01_LOCUS120090</name>
</gene>